<evidence type="ECO:0000313" key="3">
    <source>
        <dbReference type="EMBL" id="QEK62341.1"/>
    </source>
</evidence>
<dbReference type="PATRIC" id="fig|561879.6.peg.3483"/>
<dbReference type="RefSeq" id="WP_008348804.1">
    <property type="nucleotide sequence ID" value="NZ_AUYP01000015.1"/>
</dbReference>
<protein>
    <recommendedName>
        <fullName evidence="1">IDEAL domain-containing protein</fullName>
    </recommendedName>
</protein>
<dbReference type="AlphaFoldDB" id="A0A0M2EIZ1"/>
<accession>A0A0M2EIZ1</accession>
<feature type="domain" description="IDEAL" evidence="1">
    <location>
        <begin position="34"/>
        <end position="70"/>
    </location>
</feature>
<dbReference type="EMBL" id="CP015607">
    <property type="protein sequence ID" value="APT46709.1"/>
    <property type="molecule type" value="Genomic_DNA"/>
</dbReference>
<dbReference type="GeneID" id="61767299"/>
<dbReference type="SMART" id="SM00914">
    <property type="entry name" value="IDEAL"/>
    <property type="match status" value="1"/>
</dbReference>
<gene>
    <name evidence="2" type="ORF">BSA145_13120</name>
    <name evidence="3" type="ORF">FX981_00506</name>
</gene>
<dbReference type="InterPro" id="IPR014957">
    <property type="entry name" value="IDEAL_dom"/>
</dbReference>
<evidence type="ECO:0000259" key="1">
    <source>
        <dbReference type="SMART" id="SM00914"/>
    </source>
</evidence>
<keyword evidence="5" id="KW-1185">Reference proteome</keyword>
<reference evidence="2 4" key="1">
    <citation type="submission" date="2016-05" db="EMBL/GenBank/DDBJ databases">
        <title>Complete Genome and Methylome Analysis of Psychrotrophic Bacterial Isolates from Antarctic Lake Untersee.</title>
        <authorList>
            <person name="Fomenkov A."/>
            <person name="Akimov V.N."/>
            <person name="Vasilyeva L.V."/>
            <person name="Andersen D."/>
            <person name="Vincze T."/>
            <person name="Roberts R.J."/>
        </authorList>
    </citation>
    <scope>NUCLEOTIDE SEQUENCE [LARGE SCALE GENOMIC DNA]</scope>
    <source>
        <strain evidence="2 4">U14-5</strain>
    </source>
</reference>
<dbReference type="Proteomes" id="UP000325032">
    <property type="component" value="Chromosome"/>
</dbReference>
<reference evidence="3" key="3">
    <citation type="submission" date="2019-08" db="EMBL/GenBank/DDBJ databases">
        <authorList>
            <person name="Park J.M."/>
            <person name="Hong C.E."/>
            <person name="Jo S.H."/>
        </authorList>
    </citation>
    <scope>NUCLEOTIDE SEQUENCE</scope>
    <source>
        <strain evidence="3">PgKB20</strain>
    </source>
</reference>
<dbReference type="EMBL" id="CP043404">
    <property type="protein sequence ID" value="QEK62341.1"/>
    <property type="molecule type" value="Genomic_DNA"/>
</dbReference>
<evidence type="ECO:0000313" key="5">
    <source>
        <dbReference type="Proteomes" id="UP000325032"/>
    </source>
</evidence>
<proteinExistence type="predicted"/>
<dbReference type="Gene3D" id="4.10.810.10">
    <property type="entry name" value="Virus Scaffolding Protein, Chain A"/>
    <property type="match status" value="1"/>
</dbReference>
<organism evidence="2 4">
    <name type="scientific">Bacillus safensis</name>
    <dbReference type="NCBI Taxonomy" id="561879"/>
    <lineage>
        <taxon>Bacteria</taxon>
        <taxon>Bacillati</taxon>
        <taxon>Bacillota</taxon>
        <taxon>Bacilli</taxon>
        <taxon>Bacillales</taxon>
        <taxon>Bacillaceae</taxon>
        <taxon>Bacillus</taxon>
    </lineage>
</organism>
<name>A0A0M2EIZ1_BACIA</name>
<dbReference type="Pfam" id="PF08858">
    <property type="entry name" value="IDEAL"/>
    <property type="match status" value="1"/>
</dbReference>
<evidence type="ECO:0000313" key="4">
    <source>
        <dbReference type="Proteomes" id="UP000185426"/>
    </source>
</evidence>
<dbReference type="Proteomes" id="UP000185426">
    <property type="component" value="Chromosome"/>
</dbReference>
<evidence type="ECO:0000313" key="2">
    <source>
        <dbReference type="EMBL" id="APT46709.1"/>
    </source>
</evidence>
<reference evidence="3 5" key="2">
    <citation type="journal article" date="2018" name="Plant Biotechnol. Rep.">
        <title>Diversity and antifungal activity of endophytic bacteria associated with Panax ginseng seedlings.</title>
        <authorList>
            <person name="Park J.M."/>
            <person name="Hong C.E."/>
            <person name="Jo S.H."/>
        </authorList>
    </citation>
    <scope>NUCLEOTIDE SEQUENCE [LARGE SCALE GENOMIC DNA]</scope>
    <source>
        <strain evidence="3 5">PgKB20</strain>
    </source>
</reference>
<dbReference type="KEGG" id="bsaf:BSL056_05180"/>
<dbReference type="InterPro" id="IPR027393">
    <property type="entry name" value="Virus_scaffolding_prot_C"/>
</dbReference>
<sequence>MKEKKTYAELMKSRNTQKTEENGVTILDIYIQMVLDEALYKQRLTFLREEIDKALDQRDEKRFNDLSAQYAEHCLHQS</sequence>